<dbReference type="PANTHER" id="PTHR48081:SF8">
    <property type="entry name" value="ALPHA_BETA HYDROLASE FOLD-3 DOMAIN-CONTAINING PROTEIN-RELATED"/>
    <property type="match status" value="1"/>
</dbReference>
<dbReference type="EMBL" id="CP041017">
    <property type="protein sequence ID" value="QDC39608.1"/>
    <property type="molecule type" value="Genomic_DNA"/>
</dbReference>
<dbReference type="PANTHER" id="PTHR48081">
    <property type="entry name" value="AB HYDROLASE SUPERFAMILY PROTEIN C4A8.06C"/>
    <property type="match status" value="1"/>
</dbReference>
<evidence type="ECO:0000313" key="3">
    <source>
        <dbReference type="EMBL" id="QDC39608.1"/>
    </source>
</evidence>
<dbReference type="Pfam" id="PF07859">
    <property type="entry name" value="Abhydrolase_3"/>
    <property type="match status" value="1"/>
</dbReference>
<evidence type="ECO:0000313" key="4">
    <source>
        <dbReference type="Proteomes" id="UP000311469"/>
    </source>
</evidence>
<accession>A0A5B8CJE4</accession>
<dbReference type="AlphaFoldDB" id="A0A5B8CJE4"/>
<evidence type="ECO:0000256" key="1">
    <source>
        <dbReference type="ARBA" id="ARBA00022801"/>
    </source>
</evidence>
<proteinExistence type="predicted"/>
<dbReference type="RefSeq" id="WP_025550656.1">
    <property type="nucleotide sequence ID" value="NZ_CP041017.1"/>
</dbReference>
<organism evidence="3 4">
    <name type="scientific">Sphingobium fuliginis ATCC 27551</name>
    <dbReference type="NCBI Taxonomy" id="1208342"/>
    <lineage>
        <taxon>Bacteria</taxon>
        <taxon>Pseudomonadati</taxon>
        <taxon>Pseudomonadota</taxon>
        <taxon>Alphaproteobacteria</taxon>
        <taxon>Sphingomonadales</taxon>
        <taxon>Sphingomonadaceae</taxon>
        <taxon>Sphingobium</taxon>
    </lineage>
</organism>
<dbReference type="Proteomes" id="UP000311469">
    <property type="component" value="Chromosome cSF2"/>
</dbReference>
<feature type="domain" description="Alpha/beta hydrolase fold-3" evidence="2">
    <location>
        <begin position="99"/>
        <end position="302"/>
    </location>
</feature>
<dbReference type="KEGG" id="sufl:FIL70_20665"/>
<dbReference type="SUPFAM" id="SSF53474">
    <property type="entry name" value="alpha/beta-Hydrolases"/>
    <property type="match status" value="1"/>
</dbReference>
<protein>
    <submittedName>
        <fullName evidence="3">Alpha/beta hydrolase</fullName>
    </submittedName>
</protein>
<dbReference type="Gene3D" id="3.40.50.1820">
    <property type="entry name" value="alpha/beta hydrolase"/>
    <property type="match status" value="1"/>
</dbReference>
<gene>
    <name evidence="3" type="ORF">FIL70_20665</name>
</gene>
<dbReference type="InterPro" id="IPR050300">
    <property type="entry name" value="GDXG_lipolytic_enzyme"/>
</dbReference>
<sequence length="327" mass="35047">MAFTASPEGHVEQIGTTAGGEMAADIAALGPVFSSCAVGRDMATPQGLRSYEDELVRTVWTRGPTVPHVMDLSIDLPGRSLPVRVYRPDVTGGEELPAIIWFHGGGLLMGGLESDDMVCRAIAKAVHCVIYNVDYRLAPEHPYPAAHDDAMLACRAIMNDPPGGPVDRSRIVIAGYSGGGCISAAACHAAVSEGWGQPVGQILLVPLIDFTAHYSAAKRSEADARNSSIYVNSYFQDPATDRADPRISPLWADDFSKLPPTFILTGELDPRRTEAEVYARHLQSAGVPVQIAMAFGMPHLFLHLSDKVANAKVALDRTIVALRHLLA</sequence>
<keyword evidence="1 3" id="KW-0378">Hydrolase</keyword>
<dbReference type="InterPro" id="IPR029058">
    <property type="entry name" value="AB_hydrolase_fold"/>
</dbReference>
<dbReference type="InterPro" id="IPR013094">
    <property type="entry name" value="AB_hydrolase_3"/>
</dbReference>
<name>A0A5B8CJE4_SPHSA</name>
<dbReference type="GO" id="GO:0016787">
    <property type="term" value="F:hydrolase activity"/>
    <property type="evidence" value="ECO:0007669"/>
    <property type="project" value="UniProtKB-KW"/>
</dbReference>
<evidence type="ECO:0000259" key="2">
    <source>
        <dbReference type="Pfam" id="PF07859"/>
    </source>
</evidence>
<reference evidence="3 4" key="1">
    <citation type="submission" date="2019-06" db="EMBL/GenBank/DDBJ databases">
        <title>Genome organization and adaptive potential of archetypical organophosphate degarding Sphingobium fuliginis ATCC 27551.</title>
        <authorList>
            <person name="Sarwar A."/>
            <person name="Parthasarathy S."/>
            <person name="Singh C."/>
            <person name="Siddavattam D."/>
        </authorList>
    </citation>
    <scope>NUCLEOTIDE SEQUENCE [LARGE SCALE GENOMIC DNA]</scope>
    <source>
        <strain evidence="3 4">ATCC 27551</strain>
    </source>
</reference>